<organism evidence="1 2">
    <name type="scientific">Azospira restricta</name>
    <dbReference type="NCBI Taxonomy" id="404405"/>
    <lineage>
        <taxon>Bacteria</taxon>
        <taxon>Pseudomonadati</taxon>
        <taxon>Pseudomonadota</taxon>
        <taxon>Betaproteobacteria</taxon>
        <taxon>Rhodocyclales</taxon>
        <taxon>Rhodocyclaceae</taxon>
        <taxon>Azospira</taxon>
    </lineage>
</organism>
<sequence>MNRPLDAELHAWADDRLDPARAAEVSAWLAAHPDEGARLTAWKRQKELLHAAFDPVLDEPVPARLADAAARRAPARAWRIAAAVGWLAIGVVAGYQLHGARHADAAAPALARQAAIAHVVYAPEVRHPVEVGADQEAHLVQWLSKRLGTPLKTPHFAAQGFELVGGRLLPGERGPVAQFMYQDRGGRRLTLYVNSDGDNRDTAFRYAQEGKVGVFYWLDGRLGYALSGELPRAELLAIAESAYRQLNP</sequence>
<reference evidence="1" key="1">
    <citation type="submission" date="2020-11" db="EMBL/GenBank/DDBJ databases">
        <title>Azospira restricta DSM 18626 genome sequence.</title>
        <authorList>
            <person name="Moe W.M."/>
        </authorList>
    </citation>
    <scope>NUCLEOTIDE SEQUENCE</scope>
    <source>
        <strain evidence="1">DSM 18626</strain>
    </source>
</reference>
<dbReference type="EMBL" id="CP064781">
    <property type="protein sequence ID" value="QRJ65106.1"/>
    <property type="molecule type" value="Genomic_DNA"/>
</dbReference>
<name>A0A974Y589_9RHOO</name>
<gene>
    <name evidence="1" type="ORF">IWH25_07135</name>
</gene>
<dbReference type="RefSeq" id="WP_203388630.1">
    <property type="nucleotide sequence ID" value="NZ_CP064781.1"/>
</dbReference>
<dbReference type="Proteomes" id="UP000663444">
    <property type="component" value="Chromosome"/>
</dbReference>
<evidence type="ECO:0000313" key="2">
    <source>
        <dbReference type="Proteomes" id="UP000663444"/>
    </source>
</evidence>
<dbReference type="KEGG" id="ares:IWH25_07135"/>
<dbReference type="AlphaFoldDB" id="A0A974Y589"/>
<keyword evidence="2" id="KW-1185">Reference proteome</keyword>
<evidence type="ECO:0000313" key="1">
    <source>
        <dbReference type="EMBL" id="QRJ65106.1"/>
    </source>
</evidence>
<accession>A0A974Y589</accession>
<proteinExistence type="predicted"/>
<protein>
    <submittedName>
        <fullName evidence="1">Anti-sigma factor</fullName>
    </submittedName>
</protein>